<keyword evidence="2" id="KW-1185">Reference proteome</keyword>
<dbReference type="AlphaFoldDB" id="A0AAE0G2V4"/>
<organism evidence="1 2">
    <name type="scientific">Cymbomonas tetramitiformis</name>
    <dbReference type="NCBI Taxonomy" id="36881"/>
    <lineage>
        <taxon>Eukaryota</taxon>
        <taxon>Viridiplantae</taxon>
        <taxon>Chlorophyta</taxon>
        <taxon>Pyramimonadophyceae</taxon>
        <taxon>Pyramimonadales</taxon>
        <taxon>Pyramimonadaceae</taxon>
        <taxon>Cymbomonas</taxon>
    </lineage>
</organism>
<evidence type="ECO:0000313" key="2">
    <source>
        <dbReference type="Proteomes" id="UP001190700"/>
    </source>
</evidence>
<dbReference type="EMBL" id="LGRX02010402">
    <property type="protein sequence ID" value="KAK3270417.1"/>
    <property type="molecule type" value="Genomic_DNA"/>
</dbReference>
<reference evidence="1 2" key="1">
    <citation type="journal article" date="2015" name="Genome Biol. Evol.">
        <title>Comparative Genomics of a Bacterivorous Green Alga Reveals Evolutionary Causalities and Consequences of Phago-Mixotrophic Mode of Nutrition.</title>
        <authorList>
            <person name="Burns J.A."/>
            <person name="Paasch A."/>
            <person name="Narechania A."/>
            <person name="Kim E."/>
        </authorList>
    </citation>
    <scope>NUCLEOTIDE SEQUENCE [LARGE SCALE GENOMIC DNA]</scope>
    <source>
        <strain evidence="1 2">PLY_AMNH</strain>
    </source>
</reference>
<evidence type="ECO:0000313" key="1">
    <source>
        <dbReference type="EMBL" id="KAK3270417.1"/>
    </source>
</evidence>
<comment type="caution">
    <text evidence="1">The sequence shown here is derived from an EMBL/GenBank/DDBJ whole genome shotgun (WGS) entry which is preliminary data.</text>
</comment>
<name>A0AAE0G2V4_9CHLO</name>
<accession>A0AAE0G2V4</accession>
<dbReference type="Proteomes" id="UP001190700">
    <property type="component" value="Unassembled WGS sequence"/>
</dbReference>
<sequence>MTRFAARADLPVGGNWSQTEQKRRVAFHKGTGEFIPFCANDTCALESARHWHRDCPTNGGKAANKKEFGSHSFTVSDFENGMYTKQLQCAVEEGDSDRFNAICFLVGGEPEMCDEVSAYSFGVATGGAPSALGKYAAHCQPVDTSMGGFHVGGASDGVPSFATVKVDGVHVDTTGPPPPPPLSYDGTNGDADDHVYPAADSVHFDNQTLADNIARGPLVFP</sequence>
<gene>
    <name evidence="1" type="ORF">CYMTET_21187</name>
</gene>
<proteinExistence type="predicted"/>
<protein>
    <submittedName>
        <fullName evidence="1">Uncharacterized protein</fullName>
    </submittedName>
</protein>